<keyword evidence="1 8" id="KW-0004">4Fe-4S</keyword>
<comment type="cofactor">
    <cofactor evidence="8">
        <name>[4Fe-4S] cluster</name>
        <dbReference type="ChEBI" id="CHEBI:49883"/>
    </cofactor>
    <text evidence="8">Binds 2 [4Fe-4S] clusters per subunit. One cluster is coordinated with 3 cysteines and an exchangeable S-adenosyl-L-methionine.</text>
</comment>
<gene>
    <name evidence="8" type="primary">lipA</name>
    <name evidence="11" type="ORF">ACE1CI_25275</name>
</gene>
<keyword evidence="3 8" id="KW-0949">S-adenosyl-L-methionine</keyword>
<dbReference type="InterPro" id="IPR006638">
    <property type="entry name" value="Elp3/MiaA/NifB-like_rSAM"/>
</dbReference>
<dbReference type="Proteomes" id="UP001576784">
    <property type="component" value="Unassembled WGS sequence"/>
</dbReference>
<feature type="binding site" evidence="8">
    <location>
        <position position="43"/>
    </location>
    <ligand>
        <name>[4Fe-4S] cluster</name>
        <dbReference type="ChEBI" id="CHEBI:49883"/>
        <label>1</label>
    </ligand>
</feature>
<comment type="pathway">
    <text evidence="8">Protein modification; protein lipoylation via endogenous pathway; protein N(6)-(lipoyl)lysine from octanoyl-[acyl-carrier-protein]: step 2/2.</text>
</comment>
<dbReference type="InterPro" id="IPR007197">
    <property type="entry name" value="rSAM"/>
</dbReference>
<feature type="domain" description="Radical SAM core" evidence="10">
    <location>
        <begin position="44"/>
        <end position="319"/>
    </location>
</feature>
<evidence type="ECO:0000256" key="3">
    <source>
        <dbReference type="ARBA" id="ARBA00022691"/>
    </source>
</evidence>
<comment type="catalytic activity">
    <reaction evidence="7 8">
        <text>[[Fe-S] cluster scaffold protein carrying a second [4Fe-4S](2+) cluster] + N(6)-octanoyl-L-lysyl-[protein] + 2 oxidized [2Fe-2S]-[ferredoxin] + 2 S-adenosyl-L-methionine + 4 H(+) = [[Fe-S] cluster scaffold protein] + N(6)-[(R)-dihydrolipoyl]-L-lysyl-[protein] + 4 Fe(3+) + 2 hydrogen sulfide + 2 5'-deoxyadenosine + 2 L-methionine + 2 reduced [2Fe-2S]-[ferredoxin]</text>
        <dbReference type="Rhea" id="RHEA:16585"/>
        <dbReference type="Rhea" id="RHEA-COMP:9928"/>
        <dbReference type="Rhea" id="RHEA-COMP:10000"/>
        <dbReference type="Rhea" id="RHEA-COMP:10001"/>
        <dbReference type="Rhea" id="RHEA-COMP:10475"/>
        <dbReference type="Rhea" id="RHEA-COMP:14568"/>
        <dbReference type="Rhea" id="RHEA-COMP:14569"/>
        <dbReference type="ChEBI" id="CHEBI:15378"/>
        <dbReference type="ChEBI" id="CHEBI:17319"/>
        <dbReference type="ChEBI" id="CHEBI:29034"/>
        <dbReference type="ChEBI" id="CHEBI:29919"/>
        <dbReference type="ChEBI" id="CHEBI:33722"/>
        <dbReference type="ChEBI" id="CHEBI:33737"/>
        <dbReference type="ChEBI" id="CHEBI:33738"/>
        <dbReference type="ChEBI" id="CHEBI:57844"/>
        <dbReference type="ChEBI" id="CHEBI:59789"/>
        <dbReference type="ChEBI" id="CHEBI:78809"/>
        <dbReference type="ChEBI" id="CHEBI:83100"/>
        <dbReference type="EC" id="2.8.1.8"/>
    </reaction>
</comment>
<dbReference type="Gene3D" id="3.20.20.70">
    <property type="entry name" value="Aldolase class I"/>
    <property type="match status" value="1"/>
</dbReference>
<dbReference type="InterPro" id="IPR013785">
    <property type="entry name" value="Aldolase_TIM"/>
</dbReference>
<evidence type="ECO:0000256" key="2">
    <source>
        <dbReference type="ARBA" id="ARBA00022679"/>
    </source>
</evidence>
<comment type="subcellular location">
    <subcellularLocation>
        <location evidence="8">Cytoplasm</location>
    </subcellularLocation>
</comment>
<evidence type="ECO:0000256" key="1">
    <source>
        <dbReference type="ARBA" id="ARBA00022485"/>
    </source>
</evidence>
<organism evidence="11 12">
    <name type="scientific">Floridaenema flaviceps BLCC-F50</name>
    <dbReference type="NCBI Taxonomy" id="3153642"/>
    <lineage>
        <taxon>Bacteria</taxon>
        <taxon>Bacillati</taxon>
        <taxon>Cyanobacteriota</taxon>
        <taxon>Cyanophyceae</taxon>
        <taxon>Oscillatoriophycideae</taxon>
        <taxon>Aerosakkonematales</taxon>
        <taxon>Aerosakkonemataceae</taxon>
        <taxon>Floridanema</taxon>
        <taxon>Floridanema flaviceps</taxon>
    </lineage>
</organism>
<protein>
    <recommendedName>
        <fullName evidence="8">Lipoyl synthase</fullName>
        <ecNumber evidence="8">2.8.1.8</ecNumber>
    </recommendedName>
    <alternativeName>
        <fullName evidence="8">Lip-syn</fullName>
        <shortName evidence="8">LS</shortName>
    </alternativeName>
    <alternativeName>
        <fullName evidence="8">Lipoate synthase</fullName>
    </alternativeName>
    <alternativeName>
        <fullName evidence="8">Lipoic acid synthase</fullName>
    </alternativeName>
    <alternativeName>
        <fullName evidence="8">Sulfur insertion protein LipA</fullName>
    </alternativeName>
</protein>
<feature type="binding site" evidence="8">
    <location>
        <position position="37"/>
    </location>
    <ligand>
        <name>[4Fe-4S] cluster</name>
        <dbReference type="ChEBI" id="CHEBI:49883"/>
        <label>1</label>
    </ligand>
</feature>
<sequence length="335" mass="36718">MPPWLRQRSIGKASEISTVQRIIKQRQIHTICEEGRCPNRGECYSQKTATFLLMGPTCTRACAFCQVDKGHAPMPLDPQEPQKVAESVQLLGLRYVVLTSVARDDLPDGGAGWFVATMEAIRQLNRETQIEVLTPDFWGGLLGQGDKGTGGQGDKGTGGQGDKGTRGQGDKGTGGQGEDESVLDRGSLGAKNSQEEKQYQRIATVVRAKPACYNHNIETVRRLQNPVRRGAKYDRSLNVLRIVKNLDPNIPTKSGLMLGHGETEAEIIAAMADLRAVGCDRITLGQYLRPSLEHLPVQKYWTPEEFDRLGAIAQELGFSHVRSGPLVRSSYHAGE</sequence>
<dbReference type="NCBIfam" id="NF009544">
    <property type="entry name" value="PRK12928.1"/>
    <property type="match status" value="1"/>
</dbReference>
<dbReference type="PANTHER" id="PTHR10949:SF0">
    <property type="entry name" value="LIPOYL SYNTHASE, MITOCHONDRIAL"/>
    <property type="match status" value="1"/>
</dbReference>
<evidence type="ECO:0000256" key="4">
    <source>
        <dbReference type="ARBA" id="ARBA00022723"/>
    </source>
</evidence>
<feature type="binding site" evidence="8">
    <location>
        <position position="65"/>
    </location>
    <ligand>
        <name>[4Fe-4S] cluster</name>
        <dbReference type="ChEBI" id="CHEBI:49883"/>
        <label>2</label>
        <note>4Fe-4S-S-AdoMet</note>
    </ligand>
</feature>
<keyword evidence="6 8" id="KW-0411">Iron-sulfur</keyword>
<dbReference type="SMART" id="SM00729">
    <property type="entry name" value="Elp3"/>
    <property type="match status" value="1"/>
</dbReference>
<proteinExistence type="inferred from homology"/>
<dbReference type="PANTHER" id="PTHR10949">
    <property type="entry name" value="LIPOYL SYNTHASE"/>
    <property type="match status" value="1"/>
</dbReference>
<keyword evidence="12" id="KW-1185">Reference proteome</keyword>
<evidence type="ECO:0000259" key="10">
    <source>
        <dbReference type="PROSITE" id="PS51918"/>
    </source>
</evidence>
<feature type="binding site" evidence="8">
    <location>
        <position position="330"/>
    </location>
    <ligand>
        <name>[4Fe-4S] cluster</name>
        <dbReference type="ChEBI" id="CHEBI:49883"/>
        <label>1</label>
    </ligand>
</feature>
<feature type="region of interest" description="Disordered" evidence="9">
    <location>
        <begin position="143"/>
        <end position="195"/>
    </location>
</feature>
<keyword evidence="4 8" id="KW-0479">Metal-binding</keyword>
<feature type="binding site" evidence="8">
    <location>
        <position position="32"/>
    </location>
    <ligand>
        <name>[4Fe-4S] cluster</name>
        <dbReference type="ChEBI" id="CHEBI:49883"/>
        <label>1</label>
    </ligand>
</feature>
<reference evidence="11 12" key="1">
    <citation type="submission" date="2024-09" db="EMBL/GenBank/DDBJ databases">
        <title>Floridaenema gen nov. (Aerosakkonemataceae, Aerosakkonematales ord. nov., Cyanobacteria) from benthic tropical and subtropical fresh waters, with the description of four new species.</title>
        <authorList>
            <person name="Moretto J.A."/>
            <person name="Berthold D.E."/>
            <person name="Lefler F.W."/>
            <person name="Huang I.-S."/>
            <person name="Laughinghouse H. IV."/>
        </authorList>
    </citation>
    <scope>NUCLEOTIDE SEQUENCE [LARGE SCALE GENOMIC DNA]</scope>
    <source>
        <strain evidence="11 12">BLCC-F50</strain>
    </source>
</reference>
<accession>A0ABV4XX46</accession>
<name>A0ABV4XX46_9CYAN</name>
<keyword evidence="5 8" id="KW-0408">Iron</keyword>
<dbReference type="PROSITE" id="PS51918">
    <property type="entry name" value="RADICAL_SAM"/>
    <property type="match status" value="1"/>
</dbReference>
<dbReference type="InterPro" id="IPR058240">
    <property type="entry name" value="rSAM_sf"/>
</dbReference>
<feature type="compositionally biased region" description="Gly residues" evidence="9">
    <location>
        <begin position="143"/>
        <end position="162"/>
    </location>
</feature>
<dbReference type="InterPro" id="IPR003698">
    <property type="entry name" value="Lipoyl_synth"/>
</dbReference>
<evidence type="ECO:0000313" key="11">
    <source>
        <dbReference type="EMBL" id="MFB2896236.1"/>
    </source>
</evidence>
<dbReference type="SUPFAM" id="SSF102114">
    <property type="entry name" value="Radical SAM enzymes"/>
    <property type="match status" value="1"/>
</dbReference>
<feature type="binding site" evidence="8">
    <location>
        <position position="58"/>
    </location>
    <ligand>
        <name>[4Fe-4S] cluster</name>
        <dbReference type="ChEBI" id="CHEBI:49883"/>
        <label>2</label>
        <note>4Fe-4S-S-AdoMet</note>
    </ligand>
</feature>
<feature type="binding site" evidence="8">
    <location>
        <position position="62"/>
    </location>
    <ligand>
        <name>[4Fe-4S] cluster</name>
        <dbReference type="ChEBI" id="CHEBI:49883"/>
        <label>2</label>
        <note>4Fe-4S-S-AdoMet</note>
    </ligand>
</feature>
<comment type="caution">
    <text evidence="11">The sequence shown here is derived from an EMBL/GenBank/DDBJ whole genome shotgun (WGS) entry which is preliminary data.</text>
</comment>
<keyword evidence="8" id="KW-0963">Cytoplasm</keyword>
<evidence type="ECO:0000256" key="9">
    <source>
        <dbReference type="SAM" id="MobiDB-lite"/>
    </source>
</evidence>
<evidence type="ECO:0000256" key="8">
    <source>
        <dbReference type="HAMAP-Rule" id="MF_00206"/>
    </source>
</evidence>
<evidence type="ECO:0000313" key="12">
    <source>
        <dbReference type="Proteomes" id="UP001576784"/>
    </source>
</evidence>
<keyword evidence="2 8" id="KW-0808">Transferase</keyword>
<dbReference type="HAMAP" id="MF_00206">
    <property type="entry name" value="Lipoyl_synth"/>
    <property type="match status" value="1"/>
</dbReference>
<dbReference type="RefSeq" id="WP_413265866.1">
    <property type="nucleotide sequence ID" value="NZ_JBHFNR010000189.1"/>
</dbReference>
<dbReference type="EC" id="2.8.1.8" evidence="8"/>
<comment type="similarity">
    <text evidence="8">Belongs to the radical SAM superfamily. Lipoyl synthase family.</text>
</comment>
<dbReference type="EMBL" id="JBHFNR010000189">
    <property type="protein sequence ID" value="MFB2896236.1"/>
    <property type="molecule type" value="Genomic_DNA"/>
</dbReference>
<evidence type="ECO:0000256" key="7">
    <source>
        <dbReference type="ARBA" id="ARBA00047326"/>
    </source>
</evidence>
<evidence type="ECO:0000256" key="6">
    <source>
        <dbReference type="ARBA" id="ARBA00023014"/>
    </source>
</evidence>
<dbReference type="Pfam" id="PF04055">
    <property type="entry name" value="Radical_SAM"/>
    <property type="match status" value="1"/>
</dbReference>
<comment type="function">
    <text evidence="8">Catalyzes the radical-mediated insertion of two sulfur atoms into the C-6 and C-8 positions of the octanoyl moiety bound to the lipoyl domains of lipoate-dependent enzymes, thereby converting the octanoylated domains into lipoylated derivatives.</text>
</comment>
<dbReference type="PIRSF" id="PIRSF005963">
    <property type="entry name" value="Lipoyl_synth"/>
    <property type="match status" value="1"/>
</dbReference>
<evidence type="ECO:0000256" key="5">
    <source>
        <dbReference type="ARBA" id="ARBA00023004"/>
    </source>
</evidence>